<reference evidence="1" key="1">
    <citation type="submission" date="2019-08" db="EMBL/GenBank/DDBJ databases">
        <authorList>
            <person name="Kucharzyk K."/>
            <person name="Murdoch R.W."/>
            <person name="Higgins S."/>
            <person name="Loffler F."/>
        </authorList>
    </citation>
    <scope>NUCLEOTIDE SEQUENCE</scope>
</reference>
<proteinExistence type="predicted"/>
<sequence>MPAAQDADQQKPVHFVVAEQDAVKLGENPVGVVPRRQQLLRRDQFSLAHGMFRSPFGLK</sequence>
<organism evidence="1">
    <name type="scientific">bioreactor metagenome</name>
    <dbReference type="NCBI Taxonomy" id="1076179"/>
    <lineage>
        <taxon>unclassified sequences</taxon>
        <taxon>metagenomes</taxon>
        <taxon>ecological metagenomes</taxon>
    </lineage>
</organism>
<evidence type="ECO:0000313" key="1">
    <source>
        <dbReference type="EMBL" id="MPN53814.1"/>
    </source>
</evidence>
<dbReference type="AlphaFoldDB" id="A0A645IZZ3"/>
<comment type="caution">
    <text evidence="1">The sequence shown here is derived from an EMBL/GenBank/DDBJ whole genome shotgun (WGS) entry which is preliminary data.</text>
</comment>
<name>A0A645IZZ3_9ZZZZ</name>
<dbReference type="EMBL" id="VSSQ01121357">
    <property type="protein sequence ID" value="MPN53814.1"/>
    <property type="molecule type" value="Genomic_DNA"/>
</dbReference>
<gene>
    <name evidence="1" type="ORF">SDC9_201480</name>
</gene>
<accession>A0A645IZZ3</accession>
<protein>
    <submittedName>
        <fullName evidence="1">Uncharacterized protein</fullName>
    </submittedName>
</protein>